<evidence type="ECO:0000313" key="1">
    <source>
        <dbReference type="EMBL" id="KHD77343.1"/>
    </source>
</evidence>
<gene>
    <name evidence="1" type="ORF">MB27_11295</name>
</gene>
<reference evidence="1 2" key="1">
    <citation type="submission" date="2014-10" db="EMBL/GenBank/DDBJ databases">
        <title>Draft genome sequence of Actinoplanes utahensis NRRL 12052.</title>
        <authorList>
            <person name="Velasco-Bucheli B."/>
            <person name="del Cerro C."/>
            <person name="Hormigo D."/>
            <person name="Garcia J.L."/>
            <person name="Acebal C."/>
            <person name="Arroyo M."/>
            <person name="de la Mata I."/>
        </authorList>
    </citation>
    <scope>NUCLEOTIDE SEQUENCE [LARGE SCALE GENOMIC DNA]</scope>
    <source>
        <strain evidence="1 2">NRRL 12052</strain>
    </source>
</reference>
<comment type="caution">
    <text evidence="1">The sequence shown here is derived from an EMBL/GenBank/DDBJ whole genome shotgun (WGS) entry which is preliminary data.</text>
</comment>
<accession>A0A0A6UQP7</accession>
<dbReference type="eggNOG" id="ENOG5031RRI">
    <property type="taxonomic scope" value="Bacteria"/>
</dbReference>
<evidence type="ECO:0000313" key="2">
    <source>
        <dbReference type="Proteomes" id="UP000054537"/>
    </source>
</evidence>
<dbReference type="Proteomes" id="UP000054537">
    <property type="component" value="Unassembled WGS sequence"/>
</dbReference>
<proteinExistence type="predicted"/>
<sequence>MYVMALSDGMREFADGVSFTRGLPAGPIPANPPPTVAAVLAAFRAAGCHGTAWFRLSDADPAAHLPECPNPSACDGLDLGEINIHAGQVIDLGTPVDHLAFRKPHPAAVLAAACALAGTCGPRLVFDDSCEDFFAVHPGETAAALRADWPW</sequence>
<protein>
    <submittedName>
        <fullName evidence="1">Uncharacterized protein</fullName>
    </submittedName>
</protein>
<organism evidence="1 2">
    <name type="scientific">Actinoplanes utahensis</name>
    <dbReference type="NCBI Taxonomy" id="1869"/>
    <lineage>
        <taxon>Bacteria</taxon>
        <taxon>Bacillati</taxon>
        <taxon>Actinomycetota</taxon>
        <taxon>Actinomycetes</taxon>
        <taxon>Micromonosporales</taxon>
        <taxon>Micromonosporaceae</taxon>
        <taxon>Actinoplanes</taxon>
    </lineage>
</organism>
<name>A0A0A6UQP7_ACTUT</name>
<keyword evidence="2" id="KW-1185">Reference proteome</keyword>
<dbReference type="AlphaFoldDB" id="A0A0A6UQP7"/>
<dbReference type="EMBL" id="JRTT01000011">
    <property type="protein sequence ID" value="KHD77343.1"/>
    <property type="molecule type" value="Genomic_DNA"/>
</dbReference>